<dbReference type="AlphaFoldDB" id="A0A3B0VQF6"/>
<dbReference type="EMBL" id="UOEU01000938">
    <property type="protein sequence ID" value="VAW42680.1"/>
    <property type="molecule type" value="Genomic_DNA"/>
</dbReference>
<keyword evidence="1" id="KW-0812">Transmembrane</keyword>
<name>A0A3B0VQF6_9ZZZZ</name>
<feature type="transmembrane region" description="Helical" evidence="1">
    <location>
        <begin position="219"/>
        <end position="236"/>
    </location>
</feature>
<keyword evidence="1" id="KW-0472">Membrane</keyword>
<feature type="transmembrane region" description="Helical" evidence="1">
    <location>
        <begin position="181"/>
        <end position="199"/>
    </location>
</feature>
<proteinExistence type="predicted"/>
<feature type="transmembrane region" description="Helical" evidence="1">
    <location>
        <begin position="50"/>
        <end position="68"/>
    </location>
</feature>
<organism evidence="2">
    <name type="scientific">hydrothermal vent metagenome</name>
    <dbReference type="NCBI Taxonomy" id="652676"/>
    <lineage>
        <taxon>unclassified sequences</taxon>
        <taxon>metagenomes</taxon>
        <taxon>ecological metagenomes</taxon>
    </lineage>
</organism>
<keyword evidence="1" id="KW-1133">Transmembrane helix</keyword>
<accession>A0A3B0VQF6</accession>
<evidence type="ECO:0000256" key="1">
    <source>
        <dbReference type="SAM" id="Phobius"/>
    </source>
</evidence>
<feature type="transmembrane region" description="Helical" evidence="1">
    <location>
        <begin position="80"/>
        <end position="100"/>
    </location>
</feature>
<evidence type="ECO:0000313" key="2">
    <source>
        <dbReference type="EMBL" id="VAW42680.1"/>
    </source>
</evidence>
<feature type="transmembrane region" description="Helical" evidence="1">
    <location>
        <begin position="274"/>
        <end position="297"/>
    </location>
</feature>
<feature type="transmembrane region" description="Helical" evidence="1">
    <location>
        <begin position="112"/>
        <end position="136"/>
    </location>
</feature>
<sequence>MSELIAHIKRRPITAVLLTIPLLLFALLRLVPTLDIHAWSLSWYTRLIQYYFGAFASFIALIAALFANSALGEKTTARSIFLTNGFIALSALFLISSLSTPNILIQGATNSIFIWSIRLSLPIGGLFFAASTINWSKQAEAIIVKHRRLLWIVGFFLLIGFGTVAFGYPDLLEKLQSFDPIIPNFLAATSISLLLWTAWRTRVLNWYGNKTINGRLGSVFLLLAEAQLSLALGLAGQLSWLLYHPLVITALIVALSAILNSFQTSRDVQLSRYFAALGSILIAGLSLASVELSMGLLNSG</sequence>
<feature type="non-terminal residue" evidence="2">
    <location>
        <position position="300"/>
    </location>
</feature>
<reference evidence="2" key="1">
    <citation type="submission" date="2018-06" db="EMBL/GenBank/DDBJ databases">
        <authorList>
            <person name="Zhirakovskaya E."/>
        </authorList>
    </citation>
    <scope>NUCLEOTIDE SEQUENCE</scope>
</reference>
<feature type="transmembrane region" description="Helical" evidence="1">
    <location>
        <begin position="148"/>
        <end position="169"/>
    </location>
</feature>
<feature type="transmembrane region" description="Helical" evidence="1">
    <location>
        <begin position="12"/>
        <end position="30"/>
    </location>
</feature>
<feature type="transmembrane region" description="Helical" evidence="1">
    <location>
        <begin position="242"/>
        <end position="262"/>
    </location>
</feature>
<gene>
    <name evidence="2" type="ORF">MNBD_CHLOROFLEXI01-4348</name>
</gene>
<protein>
    <submittedName>
        <fullName evidence="2">Uncharacterized protein</fullName>
    </submittedName>
</protein>